<accession>A0A504UBJ4</accession>
<keyword evidence="3" id="KW-1185">Reference proteome</keyword>
<dbReference type="InterPro" id="IPR025139">
    <property type="entry name" value="DUF4062"/>
</dbReference>
<dbReference type="Proteomes" id="UP000316429">
    <property type="component" value="Unassembled WGS sequence"/>
</dbReference>
<sequence length="357" mass="40848">MRIGSGCGLQQPKATPNQKIYYCMQIYILRIFPVDVKYQIFVSSTFIDLQDERRATIEAILNIGHIPVGMEAFQASDDTQWDYIKRRIDESDYYVVIVGERYGSEQDGTSYTQMEYEYAVAQGVPVAGFLLDPLARKSWPSDRVEYEKKDKVENFRALCQQKLVKFWKNPDDLAARVAMALNELMRQKPRTGWVRADIVPSFKVMDELAALSEEKRTLQAKLEQVLSANTLKIPADVRIRIDALKQRLLTEIVDIVEPPDQTVPNLLQTLLELNVVLSKGSENWEVGERLLRSYEFIADGYYAVEAIAAELAAHNLLEVTRFQTRQNTTAKIYTLTSYGKDLVMYAQHLAEQQATEV</sequence>
<organism evidence="2 3">
    <name type="scientific">Rhizobium glycinendophyticum</name>
    <dbReference type="NCBI Taxonomy" id="2589807"/>
    <lineage>
        <taxon>Bacteria</taxon>
        <taxon>Pseudomonadati</taxon>
        <taxon>Pseudomonadota</taxon>
        <taxon>Alphaproteobacteria</taxon>
        <taxon>Hyphomicrobiales</taxon>
        <taxon>Rhizobiaceae</taxon>
        <taxon>Rhizobium/Agrobacterium group</taxon>
        <taxon>Rhizobium</taxon>
    </lineage>
</organism>
<evidence type="ECO:0000313" key="2">
    <source>
        <dbReference type="EMBL" id="TPP10650.1"/>
    </source>
</evidence>
<dbReference type="EMBL" id="VFYP01000001">
    <property type="protein sequence ID" value="TPP10650.1"/>
    <property type="molecule type" value="Genomic_DNA"/>
</dbReference>
<dbReference type="RefSeq" id="WP_140826983.1">
    <property type="nucleotide sequence ID" value="NZ_VFYP01000001.1"/>
</dbReference>
<proteinExistence type="predicted"/>
<dbReference type="AlphaFoldDB" id="A0A504UBJ4"/>
<comment type="caution">
    <text evidence="2">The sequence shown here is derived from an EMBL/GenBank/DDBJ whole genome shotgun (WGS) entry which is preliminary data.</text>
</comment>
<evidence type="ECO:0000313" key="3">
    <source>
        <dbReference type="Proteomes" id="UP000316429"/>
    </source>
</evidence>
<evidence type="ECO:0000259" key="1">
    <source>
        <dbReference type="Pfam" id="PF13271"/>
    </source>
</evidence>
<dbReference type="Pfam" id="PF13271">
    <property type="entry name" value="DUF4062"/>
    <property type="match status" value="1"/>
</dbReference>
<reference evidence="2 3" key="1">
    <citation type="submission" date="2019-06" db="EMBL/GenBank/DDBJ databases">
        <title>Rhizobium sp. CL12 isolated from roots of soybean.</title>
        <authorList>
            <person name="Wang C."/>
        </authorList>
    </citation>
    <scope>NUCLEOTIDE SEQUENCE [LARGE SCALE GENOMIC DNA]</scope>
    <source>
        <strain evidence="2 3">CL12</strain>
    </source>
</reference>
<gene>
    <name evidence="2" type="ORF">FJQ55_07340</name>
</gene>
<feature type="domain" description="DUF4062" evidence="1">
    <location>
        <begin position="39"/>
        <end position="119"/>
    </location>
</feature>
<dbReference type="OrthoDB" id="72299at2"/>
<name>A0A504UBJ4_9HYPH</name>
<protein>
    <submittedName>
        <fullName evidence="2">DUF4062 domain-containing protein</fullName>
    </submittedName>
</protein>